<dbReference type="PANTHER" id="PTHR47991">
    <property type="entry name" value="OXOGLUTARATE/IRON-DEPENDENT DIOXYGENASE"/>
    <property type="match status" value="1"/>
</dbReference>
<reference evidence="6 7" key="1">
    <citation type="submission" date="2020-10" db="EMBL/GenBank/DDBJ databases">
        <title>Plant Genome Project.</title>
        <authorList>
            <person name="Zhang R.-G."/>
        </authorList>
    </citation>
    <scope>NUCLEOTIDE SEQUENCE [LARGE SCALE GENOMIC DNA]</scope>
    <source>
        <strain evidence="6">FAFU-HL-1</strain>
        <tissue evidence="6">Leaf</tissue>
    </source>
</reference>
<dbReference type="InterPro" id="IPR050295">
    <property type="entry name" value="Plant_2OG-oxidoreductases"/>
</dbReference>
<sequence>MATMAELILNSVQEMAASGQEPPVKYFYKGNDGGVLDASVPLIEIPVVDLGLLTSPSTSAQELEKLKLALTTWGCFQVINHGMTSSFLDKIREVSKQFFASPMEEKQKYSREGDTIEGYGNDMILSDHQTVDWTDRLYLTISPEDQRKIKNWPENPKDFRETLHEYTVKLQETNDFLLRAMAISLNLEESCFLDQYGEQPLVTARFNFYPPCPKPDRILGVKPHADASAVTFLLQDKEVEGLQFLKDNEWFRVPIIPHALLVNVGDQIMSNGIFKSPVHRVVTNTKRERNTLAVFCIPESDNEIKPADGLISETRPGLYRKVKDYVSIYFQHYQQGKRPIEARNLSVWKSMDDNLFPTKIKSKSKSVQELVMNNELEPPGNYFYEDGVNGVLDSSLPLLEMPVIDIDRLTSPSTSREETEKLHSALISCGCFMSINHGITGVFLDQVRSLTAQFFALPMEEKLKYSRASDSTEGYGNDMILSEDQILDWTDRLCHIVSPEDKRQLKLWPEKPEIFREILQEYTTKLKVIVEVVLKAMARSLNLEDNCFLDKYGEKRALMMARFNFFPPCPRPDRSLGQKPHADGSAITVVLQDREVEGLQFLNDDQWFRVPIQLPHALLINVGDHTEVMSNGFFKSPVHRVVTNSERERTSVALFCTPDPDNDIEPVDGVVSETRPRLYKKMQDYQSKYFQYYQKGRRPIESVRI</sequence>
<feature type="domain" description="Fe2OG dioxygenase" evidence="5">
    <location>
        <begin position="200"/>
        <end position="298"/>
    </location>
</feature>
<dbReference type="FunFam" id="2.60.120.330:FF:000018">
    <property type="entry name" value="2-oxoglutarate (2OG) and Fe(II)-dependent oxygenase superfamily protein"/>
    <property type="match status" value="2"/>
</dbReference>
<keyword evidence="7" id="KW-1185">Reference proteome</keyword>
<feature type="domain" description="Fe2OG dioxygenase" evidence="5">
    <location>
        <begin position="556"/>
        <end position="658"/>
    </location>
</feature>
<dbReference type="Proteomes" id="UP000657918">
    <property type="component" value="Unassembled WGS sequence"/>
</dbReference>
<name>A0A835J3I7_9ROSI</name>
<dbReference type="PROSITE" id="PS51471">
    <property type="entry name" value="FE2OG_OXY"/>
    <property type="match status" value="2"/>
</dbReference>
<evidence type="ECO:0000313" key="6">
    <source>
        <dbReference type="EMBL" id="KAF9662833.1"/>
    </source>
</evidence>
<dbReference type="GO" id="GO:0046872">
    <property type="term" value="F:metal ion binding"/>
    <property type="evidence" value="ECO:0007669"/>
    <property type="project" value="UniProtKB-KW"/>
</dbReference>
<keyword evidence="3" id="KW-0847">Vitamin C</keyword>
<comment type="caution">
    <text evidence="6">The sequence shown here is derived from an EMBL/GenBank/DDBJ whole genome shotgun (WGS) entry which is preliminary data.</text>
</comment>
<dbReference type="Gene3D" id="2.60.120.330">
    <property type="entry name" value="B-lactam Antibiotic, Isopenicillin N Synthase, Chain"/>
    <property type="match status" value="2"/>
</dbReference>
<dbReference type="InterPro" id="IPR026992">
    <property type="entry name" value="DIOX_N"/>
</dbReference>
<evidence type="ECO:0000313" key="7">
    <source>
        <dbReference type="Proteomes" id="UP000657918"/>
    </source>
</evidence>
<gene>
    <name evidence="6" type="ORF">SADUNF_Sadunf18G0095400</name>
</gene>
<dbReference type="OrthoDB" id="288590at2759"/>
<dbReference type="Pfam" id="PF14226">
    <property type="entry name" value="DIOX_N"/>
    <property type="match status" value="2"/>
</dbReference>
<dbReference type="AlphaFoldDB" id="A0A835J3I7"/>
<dbReference type="SUPFAM" id="SSF51197">
    <property type="entry name" value="Clavaminate synthase-like"/>
    <property type="match status" value="2"/>
</dbReference>
<comment type="similarity">
    <text evidence="1">Belongs to the iron/ascorbate-dependent oxidoreductase family.</text>
</comment>
<proteinExistence type="inferred from homology"/>
<keyword evidence="2" id="KW-0479">Metal-binding</keyword>
<protein>
    <recommendedName>
        <fullName evidence="5">Fe2OG dioxygenase domain-containing protein</fullName>
    </recommendedName>
</protein>
<dbReference type="Pfam" id="PF03171">
    <property type="entry name" value="2OG-FeII_Oxy"/>
    <property type="match status" value="2"/>
</dbReference>
<evidence type="ECO:0000256" key="1">
    <source>
        <dbReference type="ARBA" id="ARBA00008056"/>
    </source>
</evidence>
<dbReference type="InterPro" id="IPR027443">
    <property type="entry name" value="IPNS-like_sf"/>
</dbReference>
<evidence type="ECO:0000256" key="3">
    <source>
        <dbReference type="ARBA" id="ARBA00022896"/>
    </source>
</evidence>
<evidence type="ECO:0000259" key="5">
    <source>
        <dbReference type="PROSITE" id="PS51471"/>
    </source>
</evidence>
<dbReference type="InterPro" id="IPR005123">
    <property type="entry name" value="Oxoglu/Fe-dep_dioxygenase_dom"/>
</dbReference>
<evidence type="ECO:0000256" key="4">
    <source>
        <dbReference type="ARBA" id="ARBA00023004"/>
    </source>
</evidence>
<accession>A0A835J3I7</accession>
<dbReference type="GO" id="GO:0031418">
    <property type="term" value="F:L-ascorbic acid binding"/>
    <property type="evidence" value="ECO:0007669"/>
    <property type="project" value="UniProtKB-KW"/>
</dbReference>
<evidence type="ECO:0000256" key="2">
    <source>
        <dbReference type="ARBA" id="ARBA00022723"/>
    </source>
</evidence>
<keyword evidence="4" id="KW-0408">Iron</keyword>
<dbReference type="EMBL" id="JADGMS010000018">
    <property type="protein sequence ID" value="KAF9662833.1"/>
    <property type="molecule type" value="Genomic_DNA"/>
</dbReference>
<organism evidence="6 7">
    <name type="scientific">Salix dunnii</name>
    <dbReference type="NCBI Taxonomy" id="1413687"/>
    <lineage>
        <taxon>Eukaryota</taxon>
        <taxon>Viridiplantae</taxon>
        <taxon>Streptophyta</taxon>
        <taxon>Embryophyta</taxon>
        <taxon>Tracheophyta</taxon>
        <taxon>Spermatophyta</taxon>
        <taxon>Magnoliopsida</taxon>
        <taxon>eudicotyledons</taxon>
        <taxon>Gunneridae</taxon>
        <taxon>Pentapetalae</taxon>
        <taxon>rosids</taxon>
        <taxon>fabids</taxon>
        <taxon>Malpighiales</taxon>
        <taxon>Salicaceae</taxon>
        <taxon>Saliceae</taxon>
        <taxon>Salix</taxon>
    </lineage>
</organism>
<dbReference type="InterPro" id="IPR044861">
    <property type="entry name" value="IPNS-like_FE2OG_OXY"/>
</dbReference>